<gene>
    <name evidence="2" type="ORF">RCOM_0689690</name>
</gene>
<reference evidence="3" key="1">
    <citation type="journal article" date="2010" name="Nat. Biotechnol.">
        <title>Draft genome sequence of the oilseed species Ricinus communis.</title>
        <authorList>
            <person name="Chan A.P."/>
            <person name="Crabtree J."/>
            <person name="Zhao Q."/>
            <person name="Lorenzi H."/>
            <person name="Orvis J."/>
            <person name="Puiu D."/>
            <person name="Melake-Berhan A."/>
            <person name="Jones K.M."/>
            <person name="Redman J."/>
            <person name="Chen G."/>
            <person name="Cahoon E.B."/>
            <person name="Gedil M."/>
            <person name="Stanke M."/>
            <person name="Haas B.J."/>
            <person name="Wortman J.R."/>
            <person name="Fraser-Liggett C.M."/>
            <person name="Ravel J."/>
            <person name="Rabinowicz P.D."/>
        </authorList>
    </citation>
    <scope>NUCLEOTIDE SEQUENCE [LARGE SCALE GENOMIC DNA]</scope>
    <source>
        <strain evidence="3">cv. Hale</strain>
    </source>
</reference>
<proteinExistence type="predicted"/>
<dbReference type="AlphaFoldDB" id="B9S4E1"/>
<dbReference type="EMBL" id="EQ973864">
    <property type="protein sequence ID" value="EEF41569.1"/>
    <property type="molecule type" value="Genomic_DNA"/>
</dbReference>
<evidence type="ECO:0000259" key="1">
    <source>
        <dbReference type="PROSITE" id="PS51154"/>
    </source>
</evidence>
<protein>
    <submittedName>
        <fullName evidence="2">Protein LRP16, putative</fullName>
    </submittedName>
</protein>
<dbReference type="PANTHER" id="PTHR11106">
    <property type="entry name" value="GANGLIOSIDE INDUCED DIFFERENTIATION ASSOCIATED PROTEIN 2-RELATED"/>
    <property type="match status" value="1"/>
</dbReference>
<dbReference type="Proteomes" id="UP000008311">
    <property type="component" value="Unassembled WGS sequence"/>
</dbReference>
<dbReference type="InterPro" id="IPR043472">
    <property type="entry name" value="Macro_dom-like"/>
</dbReference>
<dbReference type="InterPro" id="IPR002589">
    <property type="entry name" value="Macro_dom"/>
</dbReference>
<accession>B9S4E1</accession>
<dbReference type="Gene3D" id="3.40.220.10">
    <property type="entry name" value="Leucine Aminopeptidase, subunit E, domain 1"/>
    <property type="match status" value="1"/>
</dbReference>
<feature type="domain" description="Macro" evidence="1">
    <location>
        <begin position="23"/>
        <end position="208"/>
    </location>
</feature>
<dbReference type="PANTHER" id="PTHR11106:SF108">
    <property type="entry name" value="MACRO DOMAIN-CONTAINING PROTEIN"/>
    <property type="match status" value="1"/>
</dbReference>
<dbReference type="Pfam" id="PF01661">
    <property type="entry name" value="Macro"/>
    <property type="match status" value="1"/>
</dbReference>
<dbReference type="SMART" id="SM00506">
    <property type="entry name" value="A1pp"/>
    <property type="match status" value="1"/>
</dbReference>
<evidence type="ECO:0000313" key="2">
    <source>
        <dbReference type="EMBL" id="EEF41569.1"/>
    </source>
</evidence>
<sequence length="220" mass="24217">MPIDISAGARRCPEALVFPTSDENTYVFPLSSSSLLKVHKGSITKWSVDGRSDAIVNSTNELMIAGGGADLAIHRAAGPKLRDACYDIPEIQPGVRCSTGQARITPGFRLPASRVIHTVGPIYFYDNNPQASLRNAYRNSLKLAKANKIRYIAFPAVCCGTYGYPLEEAATVAISTVKEFAHDFKEVHFVLLLDDVYNVWLRKTWEKLLPVAENRCCGLL</sequence>
<dbReference type="CDD" id="cd02908">
    <property type="entry name" value="Macro_OAADPr_deacetylase"/>
    <property type="match status" value="1"/>
</dbReference>
<dbReference type="KEGG" id="rcu:8259544"/>
<keyword evidence="3" id="KW-1185">Reference proteome</keyword>
<organism evidence="2 3">
    <name type="scientific">Ricinus communis</name>
    <name type="common">Castor bean</name>
    <dbReference type="NCBI Taxonomy" id="3988"/>
    <lineage>
        <taxon>Eukaryota</taxon>
        <taxon>Viridiplantae</taxon>
        <taxon>Streptophyta</taxon>
        <taxon>Embryophyta</taxon>
        <taxon>Tracheophyta</taxon>
        <taxon>Spermatophyta</taxon>
        <taxon>Magnoliopsida</taxon>
        <taxon>eudicotyledons</taxon>
        <taxon>Gunneridae</taxon>
        <taxon>Pentapetalae</taxon>
        <taxon>rosids</taxon>
        <taxon>fabids</taxon>
        <taxon>Malpighiales</taxon>
        <taxon>Euphorbiaceae</taxon>
        <taxon>Acalyphoideae</taxon>
        <taxon>Acalypheae</taxon>
        <taxon>Ricinus</taxon>
    </lineage>
</organism>
<dbReference type="InParanoid" id="B9S4E1"/>
<dbReference type="SUPFAM" id="SSF52949">
    <property type="entry name" value="Macro domain-like"/>
    <property type="match status" value="1"/>
</dbReference>
<evidence type="ECO:0000313" key="3">
    <source>
        <dbReference type="Proteomes" id="UP000008311"/>
    </source>
</evidence>
<dbReference type="OrthoDB" id="6133115at2759"/>
<dbReference type="PROSITE" id="PS51154">
    <property type="entry name" value="MACRO"/>
    <property type="match status" value="1"/>
</dbReference>
<name>B9S4E1_RICCO</name>
<dbReference type="eggNOG" id="KOG2633">
    <property type="taxonomic scope" value="Eukaryota"/>
</dbReference>